<dbReference type="AlphaFoldDB" id="A0AAE0BV47"/>
<comment type="caution">
    <text evidence="1">The sequence shown here is derived from an EMBL/GenBank/DDBJ whole genome shotgun (WGS) entry which is preliminary data.</text>
</comment>
<accession>A0AAE0BV47</accession>
<proteinExistence type="predicted"/>
<sequence>MYGDLEVQFQGSWQYIIVKPDGSLVRWERMRGAGWFLDDATKGNEFVAPFDYAGYGHLDYHGIPFYGRKLSGNKFPFTKDLLPHLGVNSRAAQSFGSDLLLGCPEILVQCLLLGGRALRFNIGIICKPIGFDSAICTKWSKGGSHLEEKMELVDALIGREEEHPEAALAGKD</sequence>
<protein>
    <submittedName>
        <fullName evidence="1">Uncharacterized protein</fullName>
    </submittedName>
</protein>
<evidence type="ECO:0000313" key="1">
    <source>
        <dbReference type="EMBL" id="KAK3243376.1"/>
    </source>
</evidence>
<keyword evidence="2" id="KW-1185">Reference proteome</keyword>
<dbReference type="EMBL" id="LGRX02032926">
    <property type="protein sequence ID" value="KAK3243376.1"/>
    <property type="molecule type" value="Genomic_DNA"/>
</dbReference>
<name>A0AAE0BV47_9CHLO</name>
<organism evidence="1 2">
    <name type="scientific">Cymbomonas tetramitiformis</name>
    <dbReference type="NCBI Taxonomy" id="36881"/>
    <lineage>
        <taxon>Eukaryota</taxon>
        <taxon>Viridiplantae</taxon>
        <taxon>Chlorophyta</taxon>
        <taxon>Pyramimonadophyceae</taxon>
        <taxon>Pyramimonadales</taxon>
        <taxon>Pyramimonadaceae</taxon>
        <taxon>Cymbomonas</taxon>
    </lineage>
</organism>
<reference evidence="1 2" key="1">
    <citation type="journal article" date="2015" name="Genome Biol. Evol.">
        <title>Comparative Genomics of a Bacterivorous Green Alga Reveals Evolutionary Causalities and Consequences of Phago-Mixotrophic Mode of Nutrition.</title>
        <authorList>
            <person name="Burns J.A."/>
            <person name="Paasch A."/>
            <person name="Narechania A."/>
            <person name="Kim E."/>
        </authorList>
    </citation>
    <scope>NUCLEOTIDE SEQUENCE [LARGE SCALE GENOMIC DNA]</scope>
    <source>
        <strain evidence="1 2">PLY_AMNH</strain>
    </source>
</reference>
<evidence type="ECO:0000313" key="2">
    <source>
        <dbReference type="Proteomes" id="UP001190700"/>
    </source>
</evidence>
<gene>
    <name evidence="1" type="ORF">CYMTET_46968</name>
</gene>
<dbReference type="Proteomes" id="UP001190700">
    <property type="component" value="Unassembled WGS sequence"/>
</dbReference>